<evidence type="ECO:0000313" key="2">
    <source>
        <dbReference type="EMBL" id="AQZ52114.1"/>
    </source>
</evidence>
<dbReference type="KEGG" id="mmed:Mame_02790"/>
<accession>A0A1U9Z372</accession>
<dbReference type="STRING" id="1122214.Mame_02790"/>
<dbReference type="InterPro" id="IPR012577">
    <property type="entry name" value="NIPSNAP"/>
</dbReference>
<reference evidence="2 3" key="1">
    <citation type="submission" date="2017-03" db="EMBL/GenBank/DDBJ databases">
        <title>Foreign affairs: Plasmid Transfer between Roseobacters and Rhizobia.</title>
        <authorList>
            <person name="Bartling P."/>
            <person name="Bunk B."/>
            <person name="Overmann J."/>
            <person name="Brinkmann H."/>
            <person name="Petersen J."/>
        </authorList>
    </citation>
    <scope>NUCLEOTIDE SEQUENCE [LARGE SCALE GENOMIC DNA]</scope>
    <source>
        <strain evidence="2 3">MACL11</strain>
    </source>
</reference>
<dbReference type="SUPFAM" id="SSF54909">
    <property type="entry name" value="Dimeric alpha+beta barrel"/>
    <property type="match status" value="1"/>
</dbReference>
<evidence type="ECO:0000313" key="3">
    <source>
        <dbReference type="Proteomes" id="UP000191135"/>
    </source>
</evidence>
<feature type="domain" description="NIPSNAP" evidence="1">
    <location>
        <begin position="3"/>
        <end position="105"/>
    </location>
</feature>
<sequence>MIVELRIYYCAPGRLPALLERFRSTTLGFFDKYGIEQIGFWTTTIGPDNHALTYLLKWDSMAEREKRWNAFQADADWIAARAESEREAPIVARVENSFLAPTDFSALR</sequence>
<proteinExistence type="predicted"/>
<evidence type="ECO:0000259" key="1">
    <source>
        <dbReference type="Pfam" id="PF07978"/>
    </source>
</evidence>
<organism evidence="2 3">
    <name type="scientific">Martelella mediterranea DSM 17316</name>
    <dbReference type="NCBI Taxonomy" id="1122214"/>
    <lineage>
        <taxon>Bacteria</taxon>
        <taxon>Pseudomonadati</taxon>
        <taxon>Pseudomonadota</taxon>
        <taxon>Alphaproteobacteria</taxon>
        <taxon>Hyphomicrobiales</taxon>
        <taxon>Aurantimonadaceae</taxon>
        <taxon>Martelella</taxon>
    </lineage>
</organism>
<dbReference type="Gene3D" id="3.30.70.100">
    <property type="match status" value="1"/>
</dbReference>
<dbReference type="Pfam" id="PF07978">
    <property type="entry name" value="NIPSNAP"/>
    <property type="match status" value="1"/>
</dbReference>
<name>A0A1U9Z372_9HYPH</name>
<dbReference type="Proteomes" id="UP000191135">
    <property type="component" value="Chromosome"/>
</dbReference>
<dbReference type="OrthoDB" id="9812037at2"/>
<dbReference type="AlphaFoldDB" id="A0A1U9Z372"/>
<dbReference type="InterPro" id="IPR011008">
    <property type="entry name" value="Dimeric_a/b-barrel"/>
</dbReference>
<keyword evidence="3" id="KW-1185">Reference proteome</keyword>
<protein>
    <recommendedName>
        <fullName evidence="1">NIPSNAP domain-containing protein</fullName>
    </recommendedName>
</protein>
<dbReference type="RefSeq" id="WP_018063103.1">
    <property type="nucleotide sequence ID" value="NZ_AQWH01000002.1"/>
</dbReference>
<dbReference type="EMBL" id="CP020330">
    <property type="protein sequence ID" value="AQZ52114.1"/>
    <property type="molecule type" value="Genomic_DNA"/>
</dbReference>
<dbReference type="eggNOG" id="COG5507">
    <property type="taxonomic scope" value="Bacteria"/>
</dbReference>
<gene>
    <name evidence="2" type="ORF">Mame_02790</name>
</gene>